<keyword evidence="4" id="KW-0804">Transcription</keyword>
<gene>
    <name evidence="8" type="ORF">Cni_G26389</name>
</gene>
<dbReference type="PANTHER" id="PTHR31194:SF202">
    <property type="entry name" value="ETHYLENE-RESPONSIVE TRANSCRIPTION FACTOR ERF070"/>
    <property type="match status" value="1"/>
</dbReference>
<keyword evidence="3" id="KW-0238">DNA-binding</keyword>
<name>A0AAQ3QQF9_9LILI</name>
<dbReference type="InterPro" id="IPR001471">
    <property type="entry name" value="AP2/ERF_dom"/>
</dbReference>
<reference evidence="8 9" key="1">
    <citation type="submission" date="2023-10" db="EMBL/GenBank/DDBJ databases">
        <title>Chromosome-scale genome assembly provides insights into flower coloration mechanisms of Canna indica.</title>
        <authorList>
            <person name="Li C."/>
        </authorList>
    </citation>
    <scope>NUCLEOTIDE SEQUENCE [LARGE SCALE GENOMIC DNA]</scope>
    <source>
        <tissue evidence="8">Flower</tissue>
    </source>
</reference>
<dbReference type="Pfam" id="PF00847">
    <property type="entry name" value="AP2"/>
    <property type="match status" value="1"/>
</dbReference>
<accession>A0AAQ3QQF9</accession>
<feature type="region of interest" description="Disordered" evidence="6">
    <location>
        <begin position="97"/>
        <end position="125"/>
    </location>
</feature>
<dbReference type="GO" id="GO:0005634">
    <property type="term" value="C:nucleus"/>
    <property type="evidence" value="ECO:0007669"/>
    <property type="project" value="UniProtKB-SubCell"/>
</dbReference>
<feature type="region of interest" description="Disordered" evidence="6">
    <location>
        <begin position="29"/>
        <end position="49"/>
    </location>
</feature>
<feature type="compositionally biased region" description="Polar residues" evidence="6">
    <location>
        <begin position="105"/>
        <end position="123"/>
    </location>
</feature>
<evidence type="ECO:0000256" key="6">
    <source>
        <dbReference type="SAM" id="MobiDB-lite"/>
    </source>
</evidence>
<proteinExistence type="predicted"/>
<dbReference type="Proteomes" id="UP001327560">
    <property type="component" value="Chromosome 8"/>
</dbReference>
<dbReference type="AlphaFoldDB" id="A0AAQ3QQF9"/>
<dbReference type="SUPFAM" id="SSF54171">
    <property type="entry name" value="DNA-binding domain"/>
    <property type="match status" value="1"/>
</dbReference>
<organism evidence="8 9">
    <name type="scientific">Canna indica</name>
    <name type="common">Indian-shot</name>
    <dbReference type="NCBI Taxonomy" id="4628"/>
    <lineage>
        <taxon>Eukaryota</taxon>
        <taxon>Viridiplantae</taxon>
        <taxon>Streptophyta</taxon>
        <taxon>Embryophyta</taxon>
        <taxon>Tracheophyta</taxon>
        <taxon>Spermatophyta</taxon>
        <taxon>Magnoliopsida</taxon>
        <taxon>Liliopsida</taxon>
        <taxon>Zingiberales</taxon>
        <taxon>Cannaceae</taxon>
        <taxon>Canna</taxon>
    </lineage>
</organism>
<dbReference type="InterPro" id="IPR016177">
    <property type="entry name" value="DNA-bd_dom_sf"/>
</dbReference>
<feature type="domain" description="AP2/ERF" evidence="7">
    <location>
        <begin position="125"/>
        <end position="184"/>
    </location>
</feature>
<dbReference type="SMART" id="SM00380">
    <property type="entry name" value="AP2"/>
    <property type="match status" value="1"/>
</dbReference>
<comment type="subcellular location">
    <subcellularLocation>
        <location evidence="1">Nucleus</location>
    </subcellularLocation>
</comment>
<dbReference type="PRINTS" id="PR00367">
    <property type="entry name" value="ETHRSPELEMNT"/>
</dbReference>
<evidence type="ECO:0000256" key="4">
    <source>
        <dbReference type="ARBA" id="ARBA00023163"/>
    </source>
</evidence>
<dbReference type="PROSITE" id="PS51032">
    <property type="entry name" value="AP2_ERF"/>
    <property type="match status" value="1"/>
</dbReference>
<evidence type="ECO:0000256" key="5">
    <source>
        <dbReference type="ARBA" id="ARBA00023242"/>
    </source>
</evidence>
<dbReference type="InterPro" id="IPR036955">
    <property type="entry name" value="AP2/ERF_dom_sf"/>
</dbReference>
<sequence>MGALFEGRMRRKRKTRRLDRLAAYDSISTKKSEESASFEPDECKKFNSPTESSMAVKLVRVFFTDPDATDSSEEEVENHSVGSKKAKRVVLERPLTPAAEALNPQRISQARSPKSVTSTSSYPGRQKGIRLRRWGKWAAEIRDPIRGVRIWLGTYATAEAAAKAYQTAATRIEEEKRGMLGQFSITSDGVDSAVDSVSSSCQSAATSSSPSALDLSLSADGKAAAASTPSVFEASSDADGKAAAAATEVEWLGVFGTPEMEFGLKEEPFLMGELGEDFIGLADLPLWEQQFDGDDFSFLDA</sequence>
<dbReference type="GO" id="GO:0003677">
    <property type="term" value="F:DNA binding"/>
    <property type="evidence" value="ECO:0007669"/>
    <property type="project" value="UniProtKB-KW"/>
</dbReference>
<evidence type="ECO:0000313" key="8">
    <source>
        <dbReference type="EMBL" id="WOL17596.1"/>
    </source>
</evidence>
<keyword evidence="9" id="KW-1185">Reference proteome</keyword>
<evidence type="ECO:0000256" key="2">
    <source>
        <dbReference type="ARBA" id="ARBA00023015"/>
    </source>
</evidence>
<dbReference type="Gene3D" id="3.30.730.10">
    <property type="entry name" value="AP2/ERF domain"/>
    <property type="match status" value="1"/>
</dbReference>
<keyword evidence="2" id="KW-0805">Transcription regulation</keyword>
<evidence type="ECO:0000256" key="1">
    <source>
        <dbReference type="ARBA" id="ARBA00004123"/>
    </source>
</evidence>
<dbReference type="EMBL" id="CP136897">
    <property type="protein sequence ID" value="WOL17596.1"/>
    <property type="molecule type" value="Genomic_DNA"/>
</dbReference>
<evidence type="ECO:0000259" key="7">
    <source>
        <dbReference type="PROSITE" id="PS51032"/>
    </source>
</evidence>
<dbReference type="InterPro" id="IPR050913">
    <property type="entry name" value="AP2/ERF_ERF"/>
</dbReference>
<dbReference type="GO" id="GO:0003700">
    <property type="term" value="F:DNA-binding transcription factor activity"/>
    <property type="evidence" value="ECO:0007669"/>
    <property type="project" value="InterPro"/>
</dbReference>
<keyword evidence="5" id="KW-0539">Nucleus</keyword>
<evidence type="ECO:0000256" key="3">
    <source>
        <dbReference type="ARBA" id="ARBA00023125"/>
    </source>
</evidence>
<dbReference type="PANTHER" id="PTHR31194">
    <property type="entry name" value="SHN SHINE , DNA BINDING / TRANSCRIPTION FACTOR"/>
    <property type="match status" value="1"/>
</dbReference>
<evidence type="ECO:0000313" key="9">
    <source>
        <dbReference type="Proteomes" id="UP001327560"/>
    </source>
</evidence>
<protein>
    <submittedName>
        <fullName evidence="8">Ethylene-responsive transcription factor</fullName>
    </submittedName>
</protein>